<comment type="subcellular location">
    <subcellularLocation>
        <location evidence="1">Cell membrane</location>
        <topology evidence="1">Multi-pass membrane protein</topology>
    </subcellularLocation>
</comment>
<evidence type="ECO:0000313" key="17">
    <source>
        <dbReference type="Proteomes" id="UP000383932"/>
    </source>
</evidence>
<evidence type="ECO:0000256" key="8">
    <source>
        <dbReference type="ARBA" id="ARBA00022989"/>
    </source>
</evidence>
<dbReference type="Gene3D" id="3.40.50.80">
    <property type="entry name" value="Nucleotide-binding domain of ferredoxin-NADP reductase (FNR) module"/>
    <property type="match status" value="1"/>
</dbReference>
<evidence type="ECO:0000256" key="14">
    <source>
        <dbReference type="SAM" id="Phobius"/>
    </source>
</evidence>
<keyword evidence="12" id="KW-0325">Glycoprotein</keyword>
<keyword evidence="11 14" id="KW-0472">Membrane</keyword>
<dbReference type="Proteomes" id="UP000383932">
    <property type="component" value="Unassembled WGS sequence"/>
</dbReference>
<dbReference type="EMBL" id="SSOP01000161">
    <property type="protein sequence ID" value="KAB5590551.1"/>
    <property type="molecule type" value="Genomic_DNA"/>
</dbReference>
<keyword evidence="9" id="KW-0560">Oxidoreductase</keyword>
<dbReference type="SFLD" id="SFLDS00052">
    <property type="entry name" value="Ferric_Reductase_Domain"/>
    <property type="match status" value="1"/>
</dbReference>
<evidence type="ECO:0000256" key="10">
    <source>
        <dbReference type="ARBA" id="ARBA00023065"/>
    </source>
</evidence>
<feature type="transmembrane region" description="Helical" evidence="14">
    <location>
        <begin position="18"/>
        <end position="42"/>
    </location>
</feature>
<dbReference type="SFLD" id="SFLDG01168">
    <property type="entry name" value="Ferric_reductase_subgroup_(FRE"/>
    <property type="match status" value="1"/>
</dbReference>
<keyword evidence="10" id="KW-0406">Ion transport</keyword>
<dbReference type="InterPro" id="IPR051410">
    <property type="entry name" value="Ferric/Cupric_Reductase"/>
</dbReference>
<dbReference type="InterPro" id="IPR013121">
    <property type="entry name" value="Fe_red_NAD-bd_6"/>
</dbReference>
<keyword evidence="8 14" id="KW-1133">Transmembrane helix</keyword>
<dbReference type="SUPFAM" id="SSF52343">
    <property type="entry name" value="Ferredoxin reductase-like, C-terminal NADP-linked domain"/>
    <property type="match status" value="1"/>
</dbReference>
<dbReference type="Pfam" id="PF01794">
    <property type="entry name" value="Ferric_reduct"/>
    <property type="match status" value="1"/>
</dbReference>
<evidence type="ECO:0000313" key="16">
    <source>
        <dbReference type="EMBL" id="KAB5590551.1"/>
    </source>
</evidence>
<comment type="catalytic activity">
    <reaction evidence="13">
        <text>2 a Fe(II)-siderophore + NADP(+) + H(+) = 2 a Fe(III)-siderophore + NADPH</text>
        <dbReference type="Rhea" id="RHEA:28795"/>
        <dbReference type="Rhea" id="RHEA-COMP:11342"/>
        <dbReference type="Rhea" id="RHEA-COMP:11344"/>
        <dbReference type="ChEBI" id="CHEBI:15378"/>
        <dbReference type="ChEBI" id="CHEBI:29033"/>
        <dbReference type="ChEBI" id="CHEBI:29034"/>
        <dbReference type="ChEBI" id="CHEBI:57783"/>
        <dbReference type="ChEBI" id="CHEBI:58349"/>
        <dbReference type="EC" id="1.16.1.9"/>
    </reaction>
</comment>
<dbReference type="InterPro" id="IPR017927">
    <property type="entry name" value="FAD-bd_FR_type"/>
</dbReference>
<sequence length="623" mass="66997">MAGAPQTASTAPMSNDDIAFYTDILLLFVLLFFTVTALPRLFARLSHRPAWRDGWIILRGSSASRANSPVANKFAYTKSSSTFDVSRKPTLSRSVSEKRLGGLGSSESETFESAYYAPAHSLNVNLVPHLRNARGMQGQEPTRVPSFHSMLQPVSRIVSARYGGYTVGQMILLGAYAGLMGVATLLYASPVTNIKRAGYICISQIPVVFALGTKNSIIGLLVGMGYEKLNYIHRWVGQIMFITGLFHVVGYLVKWTKSGVITMASKHQFWGWMAFGGLVFCAVLSLPAIRRSSYMLFWHAHWIGLVIMLFASCLHVPECIPYCAAAGAIYGLDQLMRLIKSHMVTATITPVPEMKCTQISIPGLTHGWRAGQHVRVRVFSMGLGPLAWAECHPFTIASVSNRGGNGDGLTLLAKRAGDWTNKLYALSQSTGGEKGGFGMGKNIKLVIEGPYGGPGPVVMASFTSAVIVTGGSGVTFATSSVEELIAQAEVGCARTRSVDLIWVVQEHNSAAPLLPVFAALLSRASTIHTLTLRVKIHYTRASQSPPGIEHEMISFVAGRPDLSHAVAEAVRRTAVGGTAGGVIVGVCGPQALVEDVWRAERAVGNEMRSAAGGVEVHEEAFGW</sequence>
<dbReference type="InterPro" id="IPR039261">
    <property type="entry name" value="FNR_nucleotide-bd"/>
</dbReference>
<dbReference type="OrthoDB" id="17725at2759"/>
<dbReference type="InterPro" id="IPR013112">
    <property type="entry name" value="FAD-bd_8"/>
</dbReference>
<evidence type="ECO:0000256" key="6">
    <source>
        <dbReference type="ARBA" id="ARBA00022692"/>
    </source>
</evidence>
<dbReference type="PANTHER" id="PTHR32361:SF9">
    <property type="entry name" value="FERRIC REDUCTASE TRANSMEMBRANE COMPONENT 3-RELATED"/>
    <property type="match status" value="1"/>
</dbReference>
<dbReference type="AlphaFoldDB" id="A0A5N5QGH4"/>
<keyword evidence="4" id="KW-0813">Transport</keyword>
<comment type="similarity">
    <text evidence="2">Belongs to the ferric reductase (FRE) family.</text>
</comment>
<name>A0A5N5QGH4_9AGAM</name>
<keyword evidence="17" id="KW-1185">Reference proteome</keyword>
<evidence type="ECO:0000259" key="15">
    <source>
        <dbReference type="PROSITE" id="PS51384"/>
    </source>
</evidence>
<gene>
    <name evidence="16" type="ORF">CTheo_6000</name>
</gene>
<dbReference type="Pfam" id="PF08030">
    <property type="entry name" value="NAD_binding_6"/>
    <property type="match status" value="1"/>
</dbReference>
<dbReference type="PANTHER" id="PTHR32361">
    <property type="entry name" value="FERRIC/CUPRIC REDUCTASE TRANSMEMBRANE COMPONENT"/>
    <property type="match status" value="1"/>
</dbReference>
<organism evidence="16 17">
    <name type="scientific">Ceratobasidium theobromae</name>
    <dbReference type="NCBI Taxonomy" id="1582974"/>
    <lineage>
        <taxon>Eukaryota</taxon>
        <taxon>Fungi</taxon>
        <taxon>Dikarya</taxon>
        <taxon>Basidiomycota</taxon>
        <taxon>Agaricomycotina</taxon>
        <taxon>Agaricomycetes</taxon>
        <taxon>Cantharellales</taxon>
        <taxon>Ceratobasidiaceae</taxon>
        <taxon>Ceratobasidium</taxon>
    </lineage>
</organism>
<dbReference type="InterPro" id="IPR017938">
    <property type="entry name" value="Riboflavin_synthase-like_b-brl"/>
</dbReference>
<feature type="transmembrane region" description="Helical" evidence="14">
    <location>
        <begin position="235"/>
        <end position="253"/>
    </location>
</feature>
<proteinExistence type="inferred from homology"/>
<evidence type="ECO:0000256" key="4">
    <source>
        <dbReference type="ARBA" id="ARBA00022448"/>
    </source>
</evidence>
<evidence type="ECO:0000256" key="13">
    <source>
        <dbReference type="ARBA" id="ARBA00048483"/>
    </source>
</evidence>
<evidence type="ECO:0000256" key="7">
    <source>
        <dbReference type="ARBA" id="ARBA00022982"/>
    </source>
</evidence>
<feature type="transmembrane region" description="Helical" evidence="14">
    <location>
        <begin position="269"/>
        <end position="289"/>
    </location>
</feature>
<evidence type="ECO:0000256" key="2">
    <source>
        <dbReference type="ARBA" id="ARBA00006278"/>
    </source>
</evidence>
<feature type="transmembrane region" description="Helical" evidence="14">
    <location>
        <begin position="171"/>
        <end position="191"/>
    </location>
</feature>
<dbReference type="CDD" id="cd06186">
    <property type="entry name" value="NOX_Duox_like_FAD_NADP"/>
    <property type="match status" value="1"/>
</dbReference>
<feature type="transmembrane region" description="Helical" evidence="14">
    <location>
        <begin position="296"/>
        <end position="317"/>
    </location>
</feature>
<dbReference type="GO" id="GO:0005886">
    <property type="term" value="C:plasma membrane"/>
    <property type="evidence" value="ECO:0007669"/>
    <property type="project" value="UniProtKB-SubCell"/>
</dbReference>
<feature type="domain" description="FAD-binding FR-type" evidence="15">
    <location>
        <begin position="331"/>
        <end position="457"/>
    </location>
</feature>
<accession>A0A5N5QGH4</accession>
<dbReference type="PROSITE" id="PS51384">
    <property type="entry name" value="FAD_FR"/>
    <property type="match status" value="1"/>
</dbReference>
<keyword evidence="5" id="KW-1003">Cell membrane</keyword>
<evidence type="ECO:0000256" key="9">
    <source>
        <dbReference type="ARBA" id="ARBA00023002"/>
    </source>
</evidence>
<dbReference type="GO" id="GO:0015677">
    <property type="term" value="P:copper ion import"/>
    <property type="evidence" value="ECO:0007669"/>
    <property type="project" value="TreeGrafter"/>
</dbReference>
<keyword evidence="7" id="KW-0249">Electron transport</keyword>
<dbReference type="GO" id="GO:0006826">
    <property type="term" value="P:iron ion transport"/>
    <property type="evidence" value="ECO:0007669"/>
    <property type="project" value="TreeGrafter"/>
</dbReference>
<feature type="transmembrane region" description="Helical" evidence="14">
    <location>
        <begin position="197"/>
        <end position="223"/>
    </location>
</feature>
<dbReference type="GO" id="GO:0052851">
    <property type="term" value="F:ferric-chelate reductase (NADPH) activity"/>
    <property type="evidence" value="ECO:0007669"/>
    <property type="project" value="UniProtKB-EC"/>
</dbReference>
<evidence type="ECO:0000256" key="3">
    <source>
        <dbReference type="ARBA" id="ARBA00012668"/>
    </source>
</evidence>
<evidence type="ECO:0000256" key="1">
    <source>
        <dbReference type="ARBA" id="ARBA00004651"/>
    </source>
</evidence>
<dbReference type="SUPFAM" id="SSF63380">
    <property type="entry name" value="Riboflavin synthase domain-like"/>
    <property type="match status" value="1"/>
</dbReference>
<keyword evidence="6 14" id="KW-0812">Transmembrane</keyword>
<evidence type="ECO:0000256" key="12">
    <source>
        <dbReference type="ARBA" id="ARBA00023180"/>
    </source>
</evidence>
<comment type="caution">
    <text evidence="16">The sequence shown here is derived from an EMBL/GenBank/DDBJ whole genome shotgun (WGS) entry which is preliminary data.</text>
</comment>
<dbReference type="GO" id="GO:0006879">
    <property type="term" value="P:intracellular iron ion homeostasis"/>
    <property type="evidence" value="ECO:0007669"/>
    <property type="project" value="TreeGrafter"/>
</dbReference>
<evidence type="ECO:0000256" key="11">
    <source>
        <dbReference type="ARBA" id="ARBA00023136"/>
    </source>
</evidence>
<dbReference type="Pfam" id="PF08022">
    <property type="entry name" value="FAD_binding_8"/>
    <property type="match status" value="1"/>
</dbReference>
<evidence type="ECO:0000256" key="5">
    <source>
        <dbReference type="ARBA" id="ARBA00022475"/>
    </source>
</evidence>
<reference evidence="16 17" key="1">
    <citation type="journal article" date="2019" name="Fungal Biol. Biotechnol.">
        <title>Draft genome sequence of fastidious pathogen Ceratobasidium theobromae, which causes vascular-streak dieback in Theobroma cacao.</title>
        <authorList>
            <person name="Ali S.S."/>
            <person name="Asman A."/>
            <person name="Shao J."/>
            <person name="Firmansyah A.P."/>
            <person name="Susilo A.W."/>
            <person name="Rosmana A."/>
            <person name="McMahon P."/>
            <person name="Junaid M."/>
            <person name="Guest D."/>
            <person name="Kheng T.Y."/>
            <person name="Meinhardt L.W."/>
            <person name="Bailey B.A."/>
        </authorList>
    </citation>
    <scope>NUCLEOTIDE SEQUENCE [LARGE SCALE GENOMIC DNA]</scope>
    <source>
        <strain evidence="16 17">CT2</strain>
    </source>
</reference>
<protein>
    <recommendedName>
        <fullName evidence="3">ferric-chelate reductase (NADPH)</fullName>
        <ecNumber evidence="3">1.16.1.9</ecNumber>
    </recommendedName>
</protein>
<dbReference type="EC" id="1.16.1.9" evidence="3"/>
<dbReference type="InterPro" id="IPR013130">
    <property type="entry name" value="Fe3_Rdtase_TM_dom"/>
</dbReference>